<name>A0AAD1X8X4_EUPCR</name>
<protein>
    <submittedName>
        <fullName evidence="2">Uncharacterized protein</fullName>
    </submittedName>
</protein>
<proteinExistence type="predicted"/>
<organism evidence="2 3">
    <name type="scientific">Euplotes crassus</name>
    <dbReference type="NCBI Taxonomy" id="5936"/>
    <lineage>
        <taxon>Eukaryota</taxon>
        <taxon>Sar</taxon>
        <taxon>Alveolata</taxon>
        <taxon>Ciliophora</taxon>
        <taxon>Intramacronucleata</taxon>
        <taxon>Spirotrichea</taxon>
        <taxon>Hypotrichia</taxon>
        <taxon>Euplotida</taxon>
        <taxon>Euplotidae</taxon>
        <taxon>Moneuplotes</taxon>
    </lineage>
</organism>
<dbReference type="EMBL" id="CAMPGE010008603">
    <property type="protein sequence ID" value="CAI2367494.1"/>
    <property type="molecule type" value="Genomic_DNA"/>
</dbReference>
<evidence type="ECO:0000313" key="3">
    <source>
        <dbReference type="Proteomes" id="UP001295684"/>
    </source>
</evidence>
<dbReference type="Proteomes" id="UP001295684">
    <property type="component" value="Unassembled WGS sequence"/>
</dbReference>
<feature type="region of interest" description="Disordered" evidence="1">
    <location>
        <begin position="105"/>
        <end position="151"/>
    </location>
</feature>
<dbReference type="InterPro" id="IPR010736">
    <property type="entry name" value="SHIPPO-rpt"/>
</dbReference>
<evidence type="ECO:0000256" key="1">
    <source>
        <dbReference type="SAM" id="MobiDB-lite"/>
    </source>
</evidence>
<evidence type="ECO:0000313" key="2">
    <source>
        <dbReference type="EMBL" id="CAI2367494.1"/>
    </source>
</evidence>
<feature type="compositionally biased region" description="Basic and acidic residues" evidence="1">
    <location>
        <begin position="18"/>
        <end position="27"/>
    </location>
</feature>
<reference evidence="2" key="1">
    <citation type="submission" date="2023-07" db="EMBL/GenBank/DDBJ databases">
        <authorList>
            <consortium name="AG Swart"/>
            <person name="Singh M."/>
            <person name="Singh A."/>
            <person name="Seah K."/>
            <person name="Emmerich C."/>
        </authorList>
    </citation>
    <scope>NUCLEOTIDE SEQUENCE</scope>
    <source>
        <strain evidence="2">DP1</strain>
    </source>
</reference>
<accession>A0AAD1X8X4</accession>
<dbReference type="Pfam" id="PF07004">
    <property type="entry name" value="SHIPPO-rpt"/>
    <property type="match status" value="2"/>
</dbReference>
<keyword evidence="3" id="KW-1185">Reference proteome</keyword>
<feature type="region of interest" description="Disordered" evidence="1">
    <location>
        <begin position="1"/>
        <end position="64"/>
    </location>
</feature>
<comment type="caution">
    <text evidence="2">The sequence shown here is derived from an EMBL/GenBank/DDBJ whole genome shotgun (WGS) entry which is preliminary data.</text>
</comment>
<sequence length="416" mass="47489">MEEGIYAGTGTRVGSKKRPSDQEKGLEAMEADWGAESGVQEGRKKGRNGSCGVKETRGYGQTSKASIPTKYQHVLFLKEKLKGFNSSSDKHSFKKLLKRRFNREPGPATYKIRSPKSKFSRRGYTNGFASHNERYQSEEQSPGPGDYETTKPKKSICKVSYKSSSPNIKALEGKNPLNYVLPLTVNLYFKKNNPGPGEYSPKKEMAEQIKNEYKSVFNSKSQRRLFSRDDDYNFLKYSYNHQTIQEDARKMTKLKKRVQVRIPNKTIGDTLEEIKYRYECLLIAFRTKGALSQDFTQSTEDIRNPSYTSLDAPAYQGDISHNLNKKRDIYTSNFALQNTDRFGAPIFNKQRAFKIPGPGRYKSNKASKIKGGIIGSQKKKMFNEIINKVPGPCFYSVKKDSKKASFLFNRDQKWIS</sequence>
<gene>
    <name evidence="2" type="ORF">ECRASSUSDP1_LOCUS8781</name>
</gene>
<dbReference type="AlphaFoldDB" id="A0AAD1X8X4"/>